<evidence type="ECO:0000313" key="3">
    <source>
        <dbReference type="Proteomes" id="UP001196565"/>
    </source>
</evidence>
<evidence type="ECO:0000256" key="1">
    <source>
        <dbReference type="SAM" id="MobiDB-lite"/>
    </source>
</evidence>
<organism evidence="2 3">
    <name type="scientific">Roseomonas alba</name>
    <dbReference type="NCBI Taxonomy" id="2846776"/>
    <lineage>
        <taxon>Bacteria</taxon>
        <taxon>Pseudomonadati</taxon>
        <taxon>Pseudomonadota</taxon>
        <taxon>Alphaproteobacteria</taxon>
        <taxon>Acetobacterales</taxon>
        <taxon>Roseomonadaceae</taxon>
        <taxon>Roseomonas</taxon>
    </lineage>
</organism>
<feature type="region of interest" description="Disordered" evidence="1">
    <location>
        <begin position="93"/>
        <end position="123"/>
    </location>
</feature>
<dbReference type="EMBL" id="JAHYBZ010000011">
    <property type="protein sequence ID" value="MBW6401343.1"/>
    <property type="molecule type" value="Genomic_DNA"/>
</dbReference>
<dbReference type="RefSeq" id="WP_219765947.1">
    <property type="nucleotide sequence ID" value="NZ_JAHYBZ010000011.1"/>
</dbReference>
<evidence type="ECO:0000313" key="2">
    <source>
        <dbReference type="EMBL" id="MBW6401343.1"/>
    </source>
</evidence>
<proteinExistence type="predicted"/>
<keyword evidence="3" id="KW-1185">Reference proteome</keyword>
<gene>
    <name evidence="2" type="ORF">KPL78_26045</name>
</gene>
<name>A0ABS7AGA3_9PROT</name>
<sequence length="123" mass="12663">MSRWAAPDIPSAERCASDVGEALRDACCPCGGRDRAPAACGVRGEVANALTAILLHAEAICRWSARQGIVDVEIVASARQVAANAGRVWMALDDTTPATGTDGAAEETDQGPSPRFQGSGLTP</sequence>
<reference evidence="2 3" key="1">
    <citation type="submission" date="2021-07" db="EMBL/GenBank/DDBJ databases">
        <authorList>
            <person name="So Y."/>
        </authorList>
    </citation>
    <scope>NUCLEOTIDE SEQUENCE [LARGE SCALE GENOMIC DNA]</scope>
    <source>
        <strain evidence="2 3">HJA6</strain>
    </source>
</reference>
<protein>
    <submittedName>
        <fullName evidence="2">Uncharacterized protein</fullName>
    </submittedName>
</protein>
<accession>A0ABS7AGA3</accession>
<feature type="compositionally biased region" description="Low complexity" evidence="1">
    <location>
        <begin position="93"/>
        <end position="103"/>
    </location>
</feature>
<dbReference type="Proteomes" id="UP001196565">
    <property type="component" value="Unassembled WGS sequence"/>
</dbReference>
<comment type="caution">
    <text evidence="2">The sequence shown here is derived from an EMBL/GenBank/DDBJ whole genome shotgun (WGS) entry which is preliminary data.</text>
</comment>